<name>A0A6A5RXK4_9PLEO</name>
<dbReference type="EMBL" id="ML978964">
    <property type="protein sequence ID" value="KAF1929987.1"/>
    <property type="molecule type" value="Genomic_DNA"/>
</dbReference>
<keyword evidence="3" id="KW-1185">Reference proteome</keyword>
<evidence type="ECO:0008006" key="4">
    <source>
        <dbReference type="Google" id="ProtNLM"/>
    </source>
</evidence>
<feature type="chain" id="PRO_5025506402" description="BYS1 domain protein" evidence="1">
    <location>
        <begin position="19"/>
        <end position="151"/>
    </location>
</feature>
<evidence type="ECO:0000313" key="3">
    <source>
        <dbReference type="Proteomes" id="UP000800082"/>
    </source>
</evidence>
<evidence type="ECO:0000313" key="2">
    <source>
        <dbReference type="EMBL" id="KAF1929987.1"/>
    </source>
</evidence>
<dbReference type="AlphaFoldDB" id="A0A6A5RXK4"/>
<evidence type="ECO:0000256" key="1">
    <source>
        <dbReference type="SAM" id="SignalP"/>
    </source>
</evidence>
<dbReference type="PANTHER" id="PTHR36195:SF4">
    <property type="entry name" value="DOMAIN PROTEIN, PUTATIVE (AFU_ORTHOLOGUE AFUA_5G01990)-RELATED"/>
    <property type="match status" value="1"/>
</dbReference>
<dbReference type="GeneID" id="54349648"/>
<dbReference type="PANTHER" id="PTHR36195">
    <property type="entry name" value="DOMAIN PROTEIN, PUTATIVE (AFU_ORTHOLOGUE AFUA_5G01990)-RELATED-RELATED"/>
    <property type="match status" value="1"/>
</dbReference>
<accession>A0A6A5RXK4</accession>
<protein>
    <recommendedName>
        <fullName evidence="4">BYS1 domain protein</fullName>
    </recommendedName>
</protein>
<gene>
    <name evidence="2" type="ORF">M421DRAFT_419023</name>
</gene>
<reference evidence="2" key="1">
    <citation type="journal article" date="2020" name="Stud. Mycol.">
        <title>101 Dothideomycetes genomes: a test case for predicting lifestyles and emergence of pathogens.</title>
        <authorList>
            <person name="Haridas S."/>
            <person name="Albert R."/>
            <person name="Binder M."/>
            <person name="Bloem J."/>
            <person name="Labutti K."/>
            <person name="Salamov A."/>
            <person name="Andreopoulos B."/>
            <person name="Baker S."/>
            <person name="Barry K."/>
            <person name="Bills G."/>
            <person name="Bluhm B."/>
            <person name="Cannon C."/>
            <person name="Castanera R."/>
            <person name="Culley D."/>
            <person name="Daum C."/>
            <person name="Ezra D."/>
            <person name="Gonzalez J."/>
            <person name="Henrissat B."/>
            <person name="Kuo A."/>
            <person name="Liang C."/>
            <person name="Lipzen A."/>
            <person name="Lutzoni F."/>
            <person name="Magnuson J."/>
            <person name="Mondo S."/>
            <person name="Nolan M."/>
            <person name="Ohm R."/>
            <person name="Pangilinan J."/>
            <person name="Park H.-J."/>
            <person name="Ramirez L."/>
            <person name="Alfaro M."/>
            <person name="Sun H."/>
            <person name="Tritt A."/>
            <person name="Yoshinaga Y."/>
            <person name="Zwiers L.-H."/>
            <person name="Turgeon B."/>
            <person name="Goodwin S."/>
            <person name="Spatafora J."/>
            <person name="Crous P."/>
            <person name="Grigoriev I."/>
        </authorList>
    </citation>
    <scope>NUCLEOTIDE SEQUENCE</scope>
    <source>
        <strain evidence="2">CBS 183.55</strain>
    </source>
</reference>
<dbReference type="InterPro" id="IPR006771">
    <property type="entry name" value="CetA-like"/>
</dbReference>
<sequence length="151" mass="16395">MHFSTIFSGLALAATTLATPSIIVHNNCDFDIFVTSVGQTAGNTTKVQPDTLWAEEEYFQGIGTAIKIGRTAAALWTAMPTLHLSYTYNKGQSLYYDLSTAYGFDFSGRKLTVKGDKDKDVPTIEWDGAPQPNHTLAYFGETGLTLEVCAA</sequence>
<dbReference type="RefSeq" id="XP_033450235.1">
    <property type="nucleotide sequence ID" value="XM_033591980.1"/>
</dbReference>
<proteinExistence type="predicted"/>
<dbReference type="Proteomes" id="UP000800082">
    <property type="component" value="Unassembled WGS sequence"/>
</dbReference>
<dbReference type="Pfam" id="PF04681">
    <property type="entry name" value="Bys1"/>
    <property type="match status" value="1"/>
</dbReference>
<organism evidence="2 3">
    <name type="scientific">Didymella exigua CBS 183.55</name>
    <dbReference type="NCBI Taxonomy" id="1150837"/>
    <lineage>
        <taxon>Eukaryota</taxon>
        <taxon>Fungi</taxon>
        <taxon>Dikarya</taxon>
        <taxon>Ascomycota</taxon>
        <taxon>Pezizomycotina</taxon>
        <taxon>Dothideomycetes</taxon>
        <taxon>Pleosporomycetidae</taxon>
        <taxon>Pleosporales</taxon>
        <taxon>Pleosporineae</taxon>
        <taxon>Didymellaceae</taxon>
        <taxon>Didymella</taxon>
    </lineage>
</organism>
<dbReference type="OrthoDB" id="3682664at2759"/>
<keyword evidence="1" id="KW-0732">Signal</keyword>
<feature type="signal peptide" evidence="1">
    <location>
        <begin position="1"/>
        <end position="18"/>
    </location>
</feature>